<proteinExistence type="predicted"/>
<comment type="caution">
    <text evidence="2">The sequence shown here is derived from an EMBL/GenBank/DDBJ whole genome shotgun (WGS) entry which is preliminary data.</text>
</comment>
<dbReference type="Gene3D" id="3.40.50.1820">
    <property type="entry name" value="alpha/beta hydrolase"/>
    <property type="match status" value="1"/>
</dbReference>
<keyword evidence="2" id="KW-0378">Hydrolase</keyword>
<sequence length="334" mass="35915">MADEACLVTSVLAVLLIVICLLVLLVLASALWTARIARRVEAALPPRGRFLEIGGERLHYLEKGAGPPIVLVHGLTGQLGNFAYALLEPLAVRHRVVLVDRPGSGHSTRKVDRKSDLALQAGMIAEMIDRLDLGRPLVVGHSLGGAVALALALDHPRKVSRLALIAPLTQPTREVPSVFRLLTVRPHWLRVVTAWTLATPLAILSRRSVLETVFGPDEAPKDFGLAGGGFWSLRPASFIAGSEDLHAAASDMDALRERYDALQAPVDILFGREDRILDPERHGQAFVGQAANARLELIDGGHMLPVTRASDVAGFIERIAALPPVADAPKGSDR</sequence>
<dbReference type="InterPro" id="IPR050266">
    <property type="entry name" value="AB_hydrolase_sf"/>
</dbReference>
<name>A0A371X9Y4_9HYPH</name>
<dbReference type="EMBL" id="QURL01000001">
    <property type="protein sequence ID" value="RFC66021.1"/>
    <property type="molecule type" value="Genomic_DNA"/>
</dbReference>
<dbReference type="SUPFAM" id="SSF53474">
    <property type="entry name" value="alpha/beta-Hydrolases"/>
    <property type="match status" value="1"/>
</dbReference>
<dbReference type="AlphaFoldDB" id="A0A371X9Y4"/>
<keyword evidence="3" id="KW-1185">Reference proteome</keyword>
<dbReference type="PRINTS" id="PR00111">
    <property type="entry name" value="ABHYDROLASE"/>
</dbReference>
<organism evidence="2 3">
    <name type="scientific">Fulvimarina endophytica</name>
    <dbReference type="NCBI Taxonomy" id="2293836"/>
    <lineage>
        <taxon>Bacteria</taxon>
        <taxon>Pseudomonadati</taxon>
        <taxon>Pseudomonadota</taxon>
        <taxon>Alphaproteobacteria</taxon>
        <taxon>Hyphomicrobiales</taxon>
        <taxon>Aurantimonadaceae</taxon>
        <taxon>Fulvimarina</taxon>
    </lineage>
</organism>
<evidence type="ECO:0000313" key="3">
    <source>
        <dbReference type="Proteomes" id="UP000264310"/>
    </source>
</evidence>
<dbReference type="GO" id="GO:0016787">
    <property type="term" value="F:hydrolase activity"/>
    <property type="evidence" value="ECO:0007669"/>
    <property type="project" value="UniProtKB-KW"/>
</dbReference>
<accession>A0A371X9Y4</accession>
<protein>
    <submittedName>
        <fullName evidence="2">Alpha/beta fold hydrolase</fullName>
    </submittedName>
</protein>
<evidence type="ECO:0000259" key="1">
    <source>
        <dbReference type="Pfam" id="PF00561"/>
    </source>
</evidence>
<dbReference type="Pfam" id="PF00561">
    <property type="entry name" value="Abhydrolase_1"/>
    <property type="match status" value="1"/>
</dbReference>
<dbReference type="PANTHER" id="PTHR43798">
    <property type="entry name" value="MONOACYLGLYCEROL LIPASE"/>
    <property type="match status" value="1"/>
</dbReference>
<evidence type="ECO:0000313" key="2">
    <source>
        <dbReference type="EMBL" id="RFC66021.1"/>
    </source>
</evidence>
<dbReference type="InterPro" id="IPR029058">
    <property type="entry name" value="AB_hydrolase_fold"/>
</dbReference>
<reference evidence="2 3" key="1">
    <citation type="submission" date="2018-08" db="EMBL/GenBank/DDBJ databases">
        <title>Fulvimarina sp. 85, whole genome shotgun sequence.</title>
        <authorList>
            <person name="Tuo L."/>
        </authorList>
    </citation>
    <scope>NUCLEOTIDE SEQUENCE [LARGE SCALE GENOMIC DNA]</scope>
    <source>
        <strain evidence="2 3">85</strain>
    </source>
</reference>
<dbReference type="Proteomes" id="UP000264310">
    <property type="component" value="Unassembled WGS sequence"/>
</dbReference>
<feature type="domain" description="AB hydrolase-1" evidence="1">
    <location>
        <begin position="67"/>
        <end position="306"/>
    </location>
</feature>
<gene>
    <name evidence="2" type="ORF">DYI37_00650</name>
</gene>
<dbReference type="InterPro" id="IPR000073">
    <property type="entry name" value="AB_hydrolase_1"/>
</dbReference>